<reference evidence="3" key="2">
    <citation type="journal article" date="2019" name="Int. J. Syst. Evol. Microbiol.">
        <title>The Global Catalogue of Microorganisms (GCM) 10K type strain sequencing project: providing services to taxonomists for standard genome sequencing and annotation.</title>
        <authorList>
            <consortium name="The Broad Institute Genomics Platform"/>
            <consortium name="The Broad Institute Genome Sequencing Center for Infectious Disease"/>
            <person name="Wu L."/>
            <person name="Ma J."/>
        </authorList>
    </citation>
    <scope>NUCLEOTIDE SEQUENCE [LARGE SCALE GENOMIC DNA]</scope>
    <source>
        <strain evidence="3">CCM 7480</strain>
    </source>
</reference>
<keyword evidence="3" id="KW-1185">Reference proteome</keyword>
<sequence>MNIEKKKPSPSWRDVKTKLADYNRGALVDLVHDLYTASKDNQTFLNTRLALGDDMLKSYKATIDRWLWPDMSKNQGTSVAKAKKAIADYKKAVGQPEGLAELIVFYCERGAGFGNDIGLQDEGYFDALVRMFGQALKTIVALPDAARLSFLERLKEVRRISHNFGYGVGDEMDELLSKHGIDD</sequence>
<organism evidence="2 3">
    <name type="scientific">Massilia haematophila</name>
    <dbReference type="NCBI Taxonomy" id="457923"/>
    <lineage>
        <taxon>Bacteria</taxon>
        <taxon>Pseudomonadati</taxon>
        <taxon>Pseudomonadota</taxon>
        <taxon>Betaproteobacteria</taxon>
        <taxon>Burkholderiales</taxon>
        <taxon>Oxalobacteraceae</taxon>
        <taxon>Telluria group</taxon>
        <taxon>Massilia</taxon>
    </lineage>
</organism>
<dbReference type="RefSeq" id="WP_379738035.1">
    <property type="nucleotide sequence ID" value="NZ_JBHRVV010000002.1"/>
</dbReference>
<gene>
    <name evidence="1" type="ORF">ACFOPH_24875</name>
    <name evidence="2" type="ORF">ACFOPH_25440</name>
</gene>
<protein>
    <submittedName>
        <fullName evidence="2">Uncharacterized protein</fullName>
    </submittedName>
</protein>
<proteinExistence type="predicted"/>
<evidence type="ECO:0000313" key="2">
    <source>
        <dbReference type="EMBL" id="MFC3461551.1"/>
    </source>
</evidence>
<reference evidence="2" key="1">
    <citation type="journal article" date="2014" name="Int. J. Syst. Evol. Microbiol.">
        <title>Complete genome of a new Firmicutes species belonging to the dominant human colonic microbiota ('Ruminococcus bicirculans') reveals two chromosomes and a selective capacity to utilize plant glucans.</title>
        <authorList>
            <consortium name="NISC Comparative Sequencing Program"/>
            <person name="Wegmann U."/>
            <person name="Louis P."/>
            <person name="Goesmann A."/>
            <person name="Henrissat B."/>
            <person name="Duncan S.H."/>
            <person name="Flint H.J."/>
        </authorList>
    </citation>
    <scope>NUCLEOTIDE SEQUENCE</scope>
    <source>
        <strain evidence="2">CCM 7480</strain>
    </source>
</reference>
<evidence type="ECO:0000313" key="3">
    <source>
        <dbReference type="Proteomes" id="UP001595665"/>
    </source>
</evidence>
<evidence type="ECO:0000313" key="1">
    <source>
        <dbReference type="EMBL" id="MFC3461447.1"/>
    </source>
</evidence>
<reference evidence="2" key="3">
    <citation type="submission" date="2024-09" db="EMBL/GenBank/DDBJ databases">
        <authorList>
            <person name="Sun Q."/>
            <person name="Mori K."/>
        </authorList>
    </citation>
    <scope>NUCLEOTIDE SEQUENCE</scope>
    <source>
        <strain evidence="2">CCM 7480</strain>
    </source>
</reference>
<dbReference type="Proteomes" id="UP001595665">
    <property type="component" value="Unassembled WGS sequence"/>
</dbReference>
<dbReference type="EMBL" id="JBHRVV010000002">
    <property type="protein sequence ID" value="MFC3461551.1"/>
    <property type="molecule type" value="Genomic_DNA"/>
</dbReference>
<dbReference type="EMBL" id="JBHRVV010000002">
    <property type="protein sequence ID" value="MFC3461447.1"/>
    <property type="molecule type" value="Genomic_DNA"/>
</dbReference>
<accession>A0ABV7PVG1</accession>
<name>A0ABV7PVG1_9BURK</name>
<comment type="caution">
    <text evidence="2">The sequence shown here is derived from an EMBL/GenBank/DDBJ whole genome shotgun (WGS) entry which is preliminary data.</text>
</comment>